<keyword evidence="3" id="KW-1185">Reference proteome</keyword>
<dbReference type="Proteomes" id="UP000824120">
    <property type="component" value="Chromosome 2"/>
</dbReference>
<gene>
    <name evidence="2" type="ORF">H5410_013113</name>
</gene>
<comment type="caution">
    <text evidence="2">The sequence shown here is derived from an EMBL/GenBank/DDBJ whole genome shotgun (WGS) entry which is preliminary data.</text>
</comment>
<evidence type="ECO:0000313" key="2">
    <source>
        <dbReference type="EMBL" id="KAG5627895.1"/>
    </source>
</evidence>
<accession>A0A9J6AUS1</accession>
<reference evidence="2 3" key="1">
    <citation type="submission" date="2020-09" db="EMBL/GenBank/DDBJ databases">
        <title>De no assembly of potato wild relative species, Solanum commersonii.</title>
        <authorList>
            <person name="Cho K."/>
        </authorList>
    </citation>
    <scope>NUCLEOTIDE SEQUENCE [LARGE SCALE GENOMIC DNA]</scope>
    <source>
        <strain evidence="2">LZ3.2</strain>
        <tissue evidence="2">Leaf</tissue>
    </source>
</reference>
<name>A0A9J6AUS1_SOLCO</name>
<sequence length="166" mass="18518">MLVASGNYSAQAVIDHFKNLFARNDDTNNNLLNHLNRLVTEDDNELLEAIPTEDEVRNAIFSMDPNSCAGPDGYNESLASWSIGGNKWKLNTDDDSFIPGQRLAGIIREKNGKMAALHGIEWCHDNSKSHIILESNSSEYIDSNALDSKENSEKNPKEDTKYELCS</sequence>
<proteinExistence type="predicted"/>
<evidence type="ECO:0000313" key="3">
    <source>
        <dbReference type="Proteomes" id="UP000824120"/>
    </source>
</evidence>
<feature type="region of interest" description="Disordered" evidence="1">
    <location>
        <begin position="143"/>
        <end position="166"/>
    </location>
</feature>
<dbReference type="OrthoDB" id="1934719at2759"/>
<evidence type="ECO:0000256" key="1">
    <source>
        <dbReference type="SAM" id="MobiDB-lite"/>
    </source>
</evidence>
<feature type="compositionally biased region" description="Basic and acidic residues" evidence="1">
    <location>
        <begin position="147"/>
        <end position="166"/>
    </location>
</feature>
<dbReference type="EMBL" id="JACXVP010000002">
    <property type="protein sequence ID" value="KAG5627895.1"/>
    <property type="molecule type" value="Genomic_DNA"/>
</dbReference>
<organism evidence="2 3">
    <name type="scientific">Solanum commersonii</name>
    <name type="common">Commerson's wild potato</name>
    <name type="synonym">Commerson's nightshade</name>
    <dbReference type="NCBI Taxonomy" id="4109"/>
    <lineage>
        <taxon>Eukaryota</taxon>
        <taxon>Viridiplantae</taxon>
        <taxon>Streptophyta</taxon>
        <taxon>Embryophyta</taxon>
        <taxon>Tracheophyta</taxon>
        <taxon>Spermatophyta</taxon>
        <taxon>Magnoliopsida</taxon>
        <taxon>eudicotyledons</taxon>
        <taxon>Gunneridae</taxon>
        <taxon>Pentapetalae</taxon>
        <taxon>asterids</taxon>
        <taxon>lamiids</taxon>
        <taxon>Solanales</taxon>
        <taxon>Solanaceae</taxon>
        <taxon>Solanoideae</taxon>
        <taxon>Solaneae</taxon>
        <taxon>Solanum</taxon>
    </lineage>
</organism>
<dbReference type="AlphaFoldDB" id="A0A9J6AUS1"/>
<protein>
    <submittedName>
        <fullName evidence="2">Uncharacterized protein</fullName>
    </submittedName>
</protein>